<name>A0A243RSD4_9ACTN</name>
<dbReference type="InterPro" id="IPR005835">
    <property type="entry name" value="NTP_transferase_dom"/>
</dbReference>
<dbReference type="Gene3D" id="2.160.10.10">
    <property type="entry name" value="Hexapeptide repeat proteins"/>
    <property type="match status" value="1"/>
</dbReference>
<dbReference type="InterPro" id="IPR029044">
    <property type="entry name" value="Nucleotide-diphossugar_trans"/>
</dbReference>
<gene>
    <name evidence="2" type="ORF">CA984_08980</name>
</gene>
<reference evidence="2 3" key="1">
    <citation type="submission" date="2017-05" db="EMBL/GenBank/DDBJ databases">
        <title>Biotechnological potential of actinobacteria isolated from South African environments.</title>
        <authorList>
            <person name="Le Roes-Hill M."/>
            <person name="Prins A."/>
            <person name="Durrell K.A."/>
        </authorList>
    </citation>
    <scope>NUCLEOTIDE SEQUENCE [LARGE SCALE GENOMIC DNA]</scope>
    <source>
        <strain evidence="2">M26</strain>
    </source>
</reference>
<dbReference type="CDD" id="cd04189">
    <property type="entry name" value="G1P_TT_long"/>
    <property type="match status" value="1"/>
</dbReference>
<accession>A0A243RSD4</accession>
<dbReference type="EMBL" id="NGFP01000028">
    <property type="protein sequence ID" value="OUC97967.1"/>
    <property type="molecule type" value="Genomic_DNA"/>
</dbReference>
<sequence length="355" mass="38171">MKALVLAGGKGTRLRPLTHTSAKQLVPVANKPVLYYGLEAIRDAGIRSVGIIVGDTAHEVREVVGDGSKFDLDVTYIHQAAPLGLAHCVLIAREFLADEPFVMYLGDNFLVGGITDLVDAFRAADNDAQILLTRVAEPQFYGVAELGPDGEIIGLEEKPEHPRSDLAIVGVYTFSPAIHEAVRAITPSARGELEITDAVKWLIDNGGRVRSHFVSGYWRDTGRLQDMLECNRIVLEAIEPDVRGTVDGFSEITGRVVIEPGAVIENSVIRGPAVVGAHSKISGSYIGPYTSIAEGCVLEDSEVQYSIVLGESAIRGVSGLTYSLIGRNVEVSKARGVPNTHQLMVGDHSRIQVRA</sequence>
<protein>
    <submittedName>
        <fullName evidence="2">Glucose-1-phosphate thymidylyltransferase</fullName>
    </submittedName>
</protein>
<dbReference type="NCBIfam" id="TIGR01208">
    <property type="entry name" value="rmlA_long"/>
    <property type="match status" value="1"/>
</dbReference>
<comment type="caution">
    <text evidence="2">The sequence shown here is derived from an EMBL/GenBank/DDBJ whole genome shotgun (WGS) entry which is preliminary data.</text>
</comment>
<dbReference type="RefSeq" id="WP_086570183.1">
    <property type="nucleotide sequence ID" value="NZ_NGFP01000028.1"/>
</dbReference>
<dbReference type="AlphaFoldDB" id="A0A243RSD4"/>
<dbReference type="Pfam" id="PF00483">
    <property type="entry name" value="NTP_transferase"/>
    <property type="match status" value="1"/>
</dbReference>
<dbReference type="Gene3D" id="3.90.550.10">
    <property type="entry name" value="Spore Coat Polysaccharide Biosynthesis Protein SpsA, Chain A"/>
    <property type="match status" value="1"/>
</dbReference>
<organism evidence="2 3">
    <name type="scientific">Streptosporangium minutum</name>
    <dbReference type="NCBI Taxonomy" id="569862"/>
    <lineage>
        <taxon>Bacteria</taxon>
        <taxon>Bacillati</taxon>
        <taxon>Actinomycetota</taxon>
        <taxon>Actinomycetes</taxon>
        <taxon>Streptosporangiales</taxon>
        <taxon>Streptosporangiaceae</taxon>
        <taxon>Streptosporangium</taxon>
    </lineage>
</organism>
<feature type="domain" description="Nucleotidyl transferase" evidence="1">
    <location>
        <begin position="2"/>
        <end position="235"/>
    </location>
</feature>
<proteinExistence type="predicted"/>
<evidence type="ECO:0000259" key="1">
    <source>
        <dbReference type="Pfam" id="PF00483"/>
    </source>
</evidence>
<dbReference type="GO" id="GO:0016740">
    <property type="term" value="F:transferase activity"/>
    <property type="evidence" value="ECO:0007669"/>
    <property type="project" value="UniProtKB-KW"/>
</dbReference>
<dbReference type="PANTHER" id="PTHR42883">
    <property type="entry name" value="GLUCOSE-1-PHOSPHATE THYMIDYLTRANSFERASE"/>
    <property type="match status" value="1"/>
</dbReference>
<dbReference type="SUPFAM" id="SSF53448">
    <property type="entry name" value="Nucleotide-diphospho-sugar transferases"/>
    <property type="match status" value="1"/>
</dbReference>
<dbReference type="Proteomes" id="UP000194761">
    <property type="component" value="Unassembled WGS sequence"/>
</dbReference>
<dbReference type="InterPro" id="IPR005908">
    <property type="entry name" value="G1P_thy_trans_l"/>
</dbReference>
<evidence type="ECO:0000313" key="2">
    <source>
        <dbReference type="EMBL" id="OUC97967.1"/>
    </source>
</evidence>
<dbReference type="PANTHER" id="PTHR42883:SF2">
    <property type="entry name" value="THYMIDYLYLTRANSFERASE"/>
    <property type="match status" value="1"/>
</dbReference>
<keyword evidence="3" id="KW-1185">Reference proteome</keyword>
<evidence type="ECO:0000313" key="3">
    <source>
        <dbReference type="Proteomes" id="UP000194761"/>
    </source>
</evidence>
<keyword evidence="2" id="KW-0808">Transferase</keyword>